<dbReference type="InterPro" id="IPR036388">
    <property type="entry name" value="WH-like_DNA-bd_sf"/>
</dbReference>
<feature type="modified residue" description="4-aspartylphosphate" evidence="2">
    <location>
        <position position="55"/>
    </location>
</feature>
<dbReference type="SMART" id="SM00448">
    <property type="entry name" value="REC"/>
    <property type="match status" value="1"/>
</dbReference>
<dbReference type="PROSITE" id="PS51755">
    <property type="entry name" value="OMPR_PHOB"/>
    <property type="match status" value="1"/>
</dbReference>
<accession>F4QK76</accession>
<dbReference type="SUPFAM" id="SSF52172">
    <property type="entry name" value="CheY-like"/>
    <property type="match status" value="1"/>
</dbReference>
<dbReference type="InterPro" id="IPR001789">
    <property type="entry name" value="Sig_transdc_resp-reg_receiver"/>
</dbReference>
<dbReference type="Proteomes" id="UP000006512">
    <property type="component" value="Unassembled WGS sequence"/>
</dbReference>
<dbReference type="GO" id="GO:0032993">
    <property type="term" value="C:protein-DNA complex"/>
    <property type="evidence" value="ECO:0007669"/>
    <property type="project" value="TreeGrafter"/>
</dbReference>
<evidence type="ECO:0000256" key="2">
    <source>
        <dbReference type="PROSITE-ProRule" id="PRU00169"/>
    </source>
</evidence>
<dbReference type="Pfam" id="PF00072">
    <property type="entry name" value="Response_reg"/>
    <property type="match status" value="1"/>
</dbReference>
<dbReference type="Gene3D" id="3.40.50.2300">
    <property type="match status" value="1"/>
</dbReference>
<dbReference type="PANTHER" id="PTHR48111:SF50">
    <property type="entry name" value="KDP OPERON TRANSCRIPTIONAL REGULATORY PROTEIN KDPE"/>
    <property type="match status" value="1"/>
</dbReference>
<proteinExistence type="predicted"/>
<reference evidence="7" key="1">
    <citation type="submission" date="2011-03" db="EMBL/GenBank/DDBJ databases">
        <title>Draft genome sequence of Brevundimonas diminuta.</title>
        <authorList>
            <person name="Brown P.J.B."/>
            <person name="Buechlein A."/>
            <person name="Hemmerich C."/>
            <person name="Brun Y.V."/>
        </authorList>
    </citation>
    <scope>NUCLEOTIDE SEQUENCE [LARGE SCALE GENOMIC DNA]</scope>
    <source>
        <strain evidence="7">C19</strain>
    </source>
</reference>
<keyword evidence="7" id="KW-1185">Reference proteome</keyword>
<dbReference type="GO" id="GO:0000156">
    <property type="term" value="F:phosphorelay response regulator activity"/>
    <property type="evidence" value="ECO:0007669"/>
    <property type="project" value="TreeGrafter"/>
</dbReference>
<dbReference type="Pfam" id="PF00486">
    <property type="entry name" value="Trans_reg_C"/>
    <property type="match status" value="1"/>
</dbReference>
<dbReference type="HOGENOM" id="CLU_000445_30_8_5"/>
<dbReference type="Gene3D" id="1.10.10.10">
    <property type="entry name" value="Winged helix-like DNA-binding domain superfamily/Winged helix DNA-binding domain"/>
    <property type="match status" value="1"/>
</dbReference>
<evidence type="ECO:0000313" key="7">
    <source>
        <dbReference type="Proteomes" id="UP000006512"/>
    </source>
</evidence>
<evidence type="ECO:0000259" key="5">
    <source>
        <dbReference type="PROSITE" id="PS51755"/>
    </source>
</evidence>
<dbReference type="InterPro" id="IPR011006">
    <property type="entry name" value="CheY-like_superfamily"/>
</dbReference>
<sequence length="237" mass="26057">MTSQTKILLVDDEPEIRSMLSIFLGVEDYDIIEADSGKAALRQIIGAKPDLIVLDLGLPEMDGQEVITAVRKFSNTPIVVLTARSDDSETVKALNAGADDYVTKPFRAEILLARIQANLRQGKTVSEPDAIDNGPVHMDIGRHEVRLNGTLVAFTPKEFALLEFFVRNRGRMLTHKQILKEVWGPAHTDDTQYLRVYIGQVREKLATVPGLGQSITSESGIGYRMELLTAAVAVAAE</sequence>
<dbReference type="SMART" id="SM00862">
    <property type="entry name" value="Trans_reg_C"/>
    <property type="match status" value="1"/>
</dbReference>
<gene>
    <name evidence="6" type="ORF">ABI_16940</name>
</gene>
<evidence type="ECO:0000256" key="3">
    <source>
        <dbReference type="PROSITE-ProRule" id="PRU01091"/>
    </source>
</evidence>
<evidence type="ECO:0000313" key="6">
    <source>
        <dbReference type="EMBL" id="EGF93254.1"/>
    </source>
</evidence>
<protein>
    <submittedName>
        <fullName evidence="6">Response regulator</fullName>
    </submittedName>
</protein>
<name>F4QK76_9CAUL</name>
<keyword evidence="1 3" id="KW-0238">DNA-binding</keyword>
<dbReference type="RefSeq" id="WP_006272449.1">
    <property type="nucleotide sequence ID" value="NZ_GL883077.1"/>
</dbReference>
<dbReference type="AlphaFoldDB" id="F4QK76"/>
<dbReference type="PANTHER" id="PTHR48111">
    <property type="entry name" value="REGULATOR OF RPOS"/>
    <property type="match status" value="1"/>
</dbReference>
<feature type="domain" description="OmpR/PhoB-type" evidence="5">
    <location>
        <begin position="128"/>
        <end position="227"/>
    </location>
</feature>
<evidence type="ECO:0000259" key="4">
    <source>
        <dbReference type="PROSITE" id="PS50110"/>
    </source>
</evidence>
<dbReference type="Gene3D" id="6.10.250.690">
    <property type="match status" value="1"/>
</dbReference>
<dbReference type="EMBL" id="GL883077">
    <property type="protein sequence ID" value="EGF93254.1"/>
    <property type="molecule type" value="Genomic_DNA"/>
</dbReference>
<dbReference type="STRING" id="715226.ABI_16940"/>
<organism evidence="6 7">
    <name type="scientific">Asticcacaulis biprosthecium C19</name>
    <dbReference type="NCBI Taxonomy" id="715226"/>
    <lineage>
        <taxon>Bacteria</taxon>
        <taxon>Pseudomonadati</taxon>
        <taxon>Pseudomonadota</taxon>
        <taxon>Alphaproteobacteria</taxon>
        <taxon>Caulobacterales</taxon>
        <taxon>Caulobacteraceae</taxon>
        <taxon>Asticcacaulis</taxon>
    </lineage>
</organism>
<dbReference type="CDD" id="cd00383">
    <property type="entry name" value="trans_reg_C"/>
    <property type="match status" value="1"/>
</dbReference>
<dbReference type="eggNOG" id="COG0745">
    <property type="taxonomic scope" value="Bacteria"/>
</dbReference>
<keyword evidence="2" id="KW-0597">Phosphoprotein</keyword>
<dbReference type="InterPro" id="IPR039420">
    <property type="entry name" value="WalR-like"/>
</dbReference>
<dbReference type="OrthoDB" id="9802426at2"/>
<dbReference type="PROSITE" id="PS50110">
    <property type="entry name" value="RESPONSE_REGULATORY"/>
    <property type="match status" value="1"/>
</dbReference>
<dbReference type="GO" id="GO:0005829">
    <property type="term" value="C:cytosol"/>
    <property type="evidence" value="ECO:0007669"/>
    <property type="project" value="TreeGrafter"/>
</dbReference>
<dbReference type="GO" id="GO:0006355">
    <property type="term" value="P:regulation of DNA-templated transcription"/>
    <property type="evidence" value="ECO:0007669"/>
    <property type="project" value="InterPro"/>
</dbReference>
<evidence type="ECO:0000256" key="1">
    <source>
        <dbReference type="ARBA" id="ARBA00023125"/>
    </source>
</evidence>
<feature type="domain" description="Response regulatory" evidence="4">
    <location>
        <begin position="6"/>
        <end position="119"/>
    </location>
</feature>
<feature type="DNA-binding region" description="OmpR/PhoB-type" evidence="3">
    <location>
        <begin position="128"/>
        <end position="227"/>
    </location>
</feature>
<dbReference type="InterPro" id="IPR001867">
    <property type="entry name" value="OmpR/PhoB-type_DNA-bd"/>
</dbReference>
<dbReference type="GO" id="GO:0000976">
    <property type="term" value="F:transcription cis-regulatory region binding"/>
    <property type="evidence" value="ECO:0007669"/>
    <property type="project" value="TreeGrafter"/>
</dbReference>